<evidence type="ECO:0000313" key="7">
    <source>
        <dbReference type="Proteomes" id="UP000005439"/>
    </source>
</evidence>
<keyword evidence="2 4" id="KW-0597">Phosphoprotein</keyword>
<reference evidence="7" key="1">
    <citation type="submission" date="2011-12" db="EMBL/GenBank/DDBJ databases">
        <title>The complete genome of chromosome of Sulfobacillus acidophilus DSM 10332.</title>
        <authorList>
            <person name="Lucas S."/>
            <person name="Han J."/>
            <person name="Lapidus A."/>
            <person name="Bruce D."/>
            <person name="Goodwin L."/>
            <person name="Pitluck S."/>
            <person name="Peters L."/>
            <person name="Kyrpides N."/>
            <person name="Mavromatis K."/>
            <person name="Ivanova N."/>
            <person name="Mikhailova N."/>
            <person name="Chertkov O."/>
            <person name="Saunders E."/>
            <person name="Detter J.C."/>
            <person name="Tapia R."/>
            <person name="Han C."/>
            <person name="Land M."/>
            <person name="Hauser L."/>
            <person name="Markowitz V."/>
            <person name="Cheng J.-F."/>
            <person name="Hugenholtz P."/>
            <person name="Woyke T."/>
            <person name="Wu D."/>
            <person name="Pukall R."/>
            <person name="Gehrich-Schroeter G."/>
            <person name="Schneider S."/>
            <person name="Klenk H.-P."/>
            <person name="Eisen J.A."/>
        </authorList>
    </citation>
    <scope>NUCLEOTIDE SEQUENCE [LARGE SCALE GENOMIC DNA]</scope>
    <source>
        <strain evidence="7">ATCC 700253 / DSM 10332 / NAL</strain>
    </source>
</reference>
<dbReference type="PANTHER" id="PTHR44591:SF3">
    <property type="entry name" value="RESPONSE REGULATORY DOMAIN-CONTAINING PROTEIN"/>
    <property type="match status" value="1"/>
</dbReference>
<evidence type="ECO:0000256" key="1">
    <source>
        <dbReference type="ARBA" id="ARBA00018672"/>
    </source>
</evidence>
<dbReference type="InterPro" id="IPR050595">
    <property type="entry name" value="Bact_response_regulator"/>
</dbReference>
<dbReference type="PROSITE" id="PS50110">
    <property type="entry name" value="RESPONSE_REGULATORY"/>
    <property type="match status" value="1"/>
</dbReference>
<dbReference type="SMART" id="SM00448">
    <property type="entry name" value="REC"/>
    <property type="match status" value="1"/>
</dbReference>
<evidence type="ECO:0000259" key="5">
    <source>
        <dbReference type="PROSITE" id="PS50110"/>
    </source>
</evidence>
<accession>G8TZ59</accession>
<reference evidence="6 7" key="2">
    <citation type="journal article" date="2012" name="Stand. Genomic Sci.">
        <title>Complete genome sequence of the moderately thermophilic mineral-sulfide-oxidizing firmicute Sulfobacillus acidophilus type strain (NAL(T)).</title>
        <authorList>
            <person name="Anderson I."/>
            <person name="Chertkov O."/>
            <person name="Chen A."/>
            <person name="Saunders E."/>
            <person name="Lapidus A."/>
            <person name="Nolan M."/>
            <person name="Lucas S."/>
            <person name="Hammon N."/>
            <person name="Deshpande S."/>
            <person name="Cheng J.F."/>
            <person name="Han C."/>
            <person name="Tapia R."/>
            <person name="Goodwin L.A."/>
            <person name="Pitluck S."/>
            <person name="Liolios K."/>
            <person name="Pagani I."/>
            <person name="Ivanova N."/>
            <person name="Mikhailova N."/>
            <person name="Pati A."/>
            <person name="Palaniappan K."/>
            <person name="Land M."/>
            <person name="Pan C."/>
            <person name="Rohde M."/>
            <person name="Pukall R."/>
            <person name="Goker M."/>
            <person name="Detter J.C."/>
            <person name="Woyke T."/>
            <person name="Bristow J."/>
            <person name="Eisen J.A."/>
            <person name="Markowitz V."/>
            <person name="Hugenholtz P."/>
            <person name="Kyrpides N.C."/>
            <person name="Klenk H.P."/>
            <person name="Mavromatis K."/>
        </authorList>
    </citation>
    <scope>NUCLEOTIDE SEQUENCE [LARGE SCALE GENOMIC DNA]</scope>
    <source>
        <strain evidence="7">ATCC 700253 / DSM 10332 / NAL</strain>
    </source>
</reference>
<dbReference type="Pfam" id="PF00072">
    <property type="entry name" value="Response_reg"/>
    <property type="match status" value="1"/>
</dbReference>
<dbReference type="InterPro" id="IPR001789">
    <property type="entry name" value="Sig_transdc_resp-reg_receiver"/>
</dbReference>
<evidence type="ECO:0000313" key="6">
    <source>
        <dbReference type="EMBL" id="AEW06329.1"/>
    </source>
</evidence>
<protein>
    <recommendedName>
        <fullName evidence="1">Stage 0 sporulation protein A homolog</fullName>
    </recommendedName>
</protein>
<dbReference type="Gene3D" id="3.40.50.2300">
    <property type="match status" value="1"/>
</dbReference>
<dbReference type="CDD" id="cd00156">
    <property type="entry name" value="REC"/>
    <property type="match status" value="1"/>
</dbReference>
<dbReference type="KEGG" id="sap:Sulac_2868"/>
<feature type="modified residue" description="4-aspartylphosphate" evidence="4">
    <location>
        <position position="54"/>
    </location>
</feature>
<evidence type="ECO:0000256" key="4">
    <source>
        <dbReference type="PROSITE-ProRule" id="PRU00169"/>
    </source>
</evidence>
<gene>
    <name evidence="6" type="ordered locus">Sulac_2868</name>
</gene>
<dbReference type="HOGENOM" id="CLU_2107721_0_0_9"/>
<name>G8TZ59_SULAD</name>
<dbReference type="PATRIC" id="fig|679936.5.peg.2961"/>
<organism evidence="6 7">
    <name type="scientific">Sulfobacillus acidophilus (strain ATCC 700253 / DSM 10332 / NAL)</name>
    <dbReference type="NCBI Taxonomy" id="679936"/>
    <lineage>
        <taxon>Bacteria</taxon>
        <taxon>Bacillati</taxon>
        <taxon>Bacillota</taxon>
        <taxon>Clostridia</taxon>
        <taxon>Eubacteriales</taxon>
        <taxon>Clostridiales Family XVII. Incertae Sedis</taxon>
        <taxon>Sulfobacillus</taxon>
    </lineage>
</organism>
<dbReference type="InterPro" id="IPR011006">
    <property type="entry name" value="CheY-like_superfamily"/>
</dbReference>
<dbReference type="GO" id="GO:0000160">
    <property type="term" value="P:phosphorelay signal transduction system"/>
    <property type="evidence" value="ECO:0007669"/>
    <property type="project" value="InterPro"/>
</dbReference>
<dbReference type="STRING" id="679936.Sulac_2868"/>
<keyword evidence="7" id="KW-1185">Reference proteome</keyword>
<feature type="domain" description="Response regulatory" evidence="5">
    <location>
        <begin position="3"/>
        <end position="111"/>
    </location>
</feature>
<comment type="function">
    <text evidence="3">May play the central regulatory role in sporulation. It may be an element of the effector pathway responsible for the activation of sporulation genes in response to nutritional stress. Spo0A may act in concert with spo0H (a sigma factor) to control the expression of some genes that are critical to the sporulation process.</text>
</comment>
<dbReference type="SUPFAM" id="SSF52172">
    <property type="entry name" value="CheY-like"/>
    <property type="match status" value="1"/>
</dbReference>
<sequence>MMTVWVIDDDADLLTMIKEALTYQGWSVETFSSLEAAHLAYEMRRRRPDVVLADWSIPGGPPLSLVHLMSDVPMIVMSGDPAVEQQLPDHVRWLSKPFRLAHIYDVIAGTVFKPG</sequence>
<dbReference type="Proteomes" id="UP000005439">
    <property type="component" value="Chromosome"/>
</dbReference>
<dbReference type="EMBL" id="CP003179">
    <property type="protein sequence ID" value="AEW06329.1"/>
    <property type="molecule type" value="Genomic_DNA"/>
</dbReference>
<evidence type="ECO:0000256" key="3">
    <source>
        <dbReference type="ARBA" id="ARBA00024867"/>
    </source>
</evidence>
<evidence type="ECO:0000256" key="2">
    <source>
        <dbReference type="ARBA" id="ARBA00022553"/>
    </source>
</evidence>
<dbReference type="PANTHER" id="PTHR44591">
    <property type="entry name" value="STRESS RESPONSE REGULATOR PROTEIN 1"/>
    <property type="match status" value="1"/>
</dbReference>
<dbReference type="AlphaFoldDB" id="G8TZ59"/>
<proteinExistence type="predicted"/>